<organism evidence="2 3">
    <name type="scientific">Persicirhabdus sediminis</name>
    <dbReference type="NCBI Taxonomy" id="454144"/>
    <lineage>
        <taxon>Bacteria</taxon>
        <taxon>Pseudomonadati</taxon>
        <taxon>Verrucomicrobiota</taxon>
        <taxon>Verrucomicrobiia</taxon>
        <taxon>Verrucomicrobiales</taxon>
        <taxon>Verrucomicrobiaceae</taxon>
        <taxon>Persicirhabdus</taxon>
    </lineage>
</organism>
<keyword evidence="3" id="KW-1185">Reference proteome</keyword>
<dbReference type="SUPFAM" id="SSF143422">
    <property type="entry name" value="Transposase IS200-like"/>
    <property type="match status" value="1"/>
</dbReference>
<evidence type="ECO:0000313" key="3">
    <source>
        <dbReference type="Proteomes" id="UP000624703"/>
    </source>
</evidence>
<dbReference type="Proteomes" id="UP000624703">
    <property type="component" value="Unassembled WGS sequence"/>
</dbReference>
<dbReference type="InterPro" id="IPR036515">
    <property type="entry name" value="Transposase_17_sf"/>
</dbReference>
<dbReference type="InterPro" id="IPR002686">
    <property type="entry name" value="Transposase_17"/>
</dbReference>
<sequence length="149" mass="17087">MPQSLSQAYLHLVFSIKDRHSWISPSWECDLWAYVAGAGSSHGCQVIKVGGVEDHLHVLIRQSRTRTIADLVSSLKVESSKWVKANQQNPLFCWQFGYGAFSVSQSNVDAVIDYIASQREHHAKHTFQDEFRALLSKHKVAWDERYVWD</sequence>
<dbReference type="EMBL" id="JAENIM010000021">
    <property type="protein sequence ID" value="MBK1790355.1"/>
    <property type="molecule type" value="Genomic_DNA"/>
</dbReference>
<reference evidence="2" key="1">
    <citation type="submission" date="2021-01" db="EMBL/GenBank/DDBJ databases">
        <title>Modified the classification status of verrucomicrobia.</title>
        <authorList>
            <person name="Feng X."/>
        </authorList>
    </citation>
    <scope>NUCLEOTIDE SEQUENCE</scope>
    <source>
        <strain evidence="2">_KCTC 22039</strain>
    </source>
</reference>
<evidence type="ECO:0000259" key="1">
    <source>
        <dbReference type="SMART" id="SM01321"/>
    </source>
</evidence>
<dbReference type="GO" id="GO:0004803">
    <property type="term" value="F:transposase activity"/>
    <property type="evidence" value="ECO:0007669"/>
    <property type="project" value="InterPro"/>
</dbReference>
<dbReference type="Gene3D" id="3.30.70.1290">
    <property type="entry name" value="Transposase IS200-like"/>
    <property type="match status" value="1"/>
</dbReference>
<accession>A0A8J7MD56</accession>
<dbReference type="AlphaFoldDB" id="A0A8J7MD56"/>
<dbReference type="Pfam" id="PF01797">
    <property type="entry name" value="Y1_Tnp"/>
    <property type="match status" value="1"/>
</dbReference>
<proteinExistence type="predicted"/>
<comment type="caution">
    <text evidence="2">The sequence shown here is derived from an EMBL/GenBank/DDBJ whole genome shotgun (WGS) entry which is preliminary data.</text>
</comment>
<name>A0A8J7MD56_9BACT</name>
<protein>
    <submittedName>
        <fullName evidence="2">Transposase</fullName>
    </submittedName>
</protein>
<dbReference type="PANTHER" id="PTHR33360">
    <property type="entry name" value="TRANSPOSASE FOR INSERTION SEQUENCE ELEMENT IS200"/>
    <property type="match status" value="1"/>
</dbReference>
<dbReference type="RefSeq" id="WP_200310388.1">
    <property type="nucleotide sequence ID" value="NZ_JAENIM010000021.1"/>
</dbReference>
<evidence type="ECO:0000313" key="2">
    <source>
        <dbReference type="EMBL" id="MBK1790355.1"/>
    </source>
</evidence>
<dbReference type="PANTHER" id="PTHR33360:SF2">
    <property type="entry name" value="TRANSPOSASE FOR INSERTION SEQUENCE ELEMENT IS200"/>
    <property type="match status" value="1"/>
</dbReference>
<gene>
    <name evidence="2" type="ORF">JIN82_04195</name>
</gene>
<feature type="domain" description="Transposase IS200-like" evidence="1">
    <location>
        <begin position="5"/>
        <end position="118"/>
    </location>
</feature>
<dbReference type="GO" id="GO:0003677">
    <property type="term" value="F:DNA binding"/>
    <property type="evidence" value="ECO:0007669"/>
    <property type="project" value="InterPro"/>
</dbReference>
<dbReference type="SMART" id="SM01321">
    <property type="entry name" value="Y1_Tnp"/>
    <property type="match status" value="1"/>
</dbReference>
<dbReference type="GO" id="GO:0006313">
    <property type="term" value="P:DNA transposition"/>
    <property type="evidence" value="ECO:0007669"/>
    <property type="project" value="InterPro"/>
</dbReference>